<keyword evidence="1" id="KW-0812">Transmembrane</keyword>
<sequence>MNNGAAESGHLSILGILLALGSAFIWATYWISKINVKEDSSLSLFFNFLSGTIFLLLLTIFIPVKIPEFKYLFAGIYVGTFEMGVTFILWGRALSISTNPIAITQLTYLSPVLSLILIAVVLKEQVGIMTVAGFILIIGGIVIANLKKTSPQPDLVD</sequence>
<protein>
    <recommendedName>
        <fullName evidence="2">EamA domain-containing protein</fullName>
    </recommendedName>
</protein>
<comment type="caution">
    <text evidence="3">The sequence shown here is derived from an EMBL/GenBank/DDBJ whole genome shotgun (WGS) entry which is preliminary data.</text>
</comment>
<evidence type="ECO:0000256" key="1">
    <source>
        <dbReference type="SAM" id="Phobius"/>
    </source>
</evidence>
<dbReference type="SUPFAM" id="SSF103481">
    <property type="entry name" value="Multidrug resistance efflux transporter EmrE"/>
    <property type="match status" value="1"/>
</dbReference>
<evidence type="ECO:0000313" key="3">
    <source>
        <dbReference type="EMBL" id="MPN25798.1"/>
    </source>
</evidence>
<organism evidence="3">
    <name type="scientific">bioreactor metagenome</name>
    <dbReference type="NCBI Taxonomy" id="1076179"/>
    <lineage>
        <taxon>unclassified sequences</taxon>
        <taxon>metagenomes</taxon>
        <taxon>ecological metagenomes</taxon>
    </lineage>
</organism>
<dbReference type="GO" id="GO:0016020">
    <property type="term" value="C:membrane"/>
    <property type="evidence" value="ECO:0007669"/>
    <property type="project" value="InterPro"/>
</dbReference>
<dbReference type="AlphaFoldDB" id="A0A645GFX8"/>
<keyword evidence="1" id="KW-1133">Transmembrane helix</keyword>
<feature type="transmembrane region" description="Helical" evidence="1">
    <location>
        <begin position="128"/>
        <end position="146"/>
    </location>
</feature>
<feature type="domain" description="EamA" evidence="2">
    <location>
        <begin position="14"/>
        <end position="145"/>
    </location>
</feature>
<dbReference type="InterPro" id="IPR000620">
    <property type="entry name" value="EamA_dom"/>
</dbReference>
<proteinExistence type="predicted"/>
<evidence type="ECO:0000259" key="2">
    <source>
        <dbReference type="Pfam" id="PF00892"/>
    </source>
</evidence>
<reference evidence="3" key="1">
    <citation type="submission" date="2019-08" db="EMBL/GenBank/DDBJ databases">
        <authorList>
            <person name="Kucharzyk K."/>
            <person name="Murdoch R.W."/>
            <person name="Higgins S."/>
            <person name="Loffler F."/>
        </authorList>
    </citation>
    <scope>NUCLEOTIDE SEQUENCE</scope>
</reference>
<dbReference type="InterPro" id="IPR037185">
    <property type="entry name" value="EmrE-like"/>
</dbReference>
<feature type="transmembrane region" description="Helical" evidence="1">
    <location>
        <begin position="102"/>
        <end position="122"/>
    </location>
</feature>
<accession>A0A645GFX8</accession>
<feature type="transmembrane region" description="Helical" evidence="1">
    <location>
        <begin position="12"/>
        <end position="32"/>
    </location>
</feature>
<dbReference type="EMBL" id="VSSQ01075100">
    <property type="protein sequence ID" value="MPN25798.1"/>
    <property type="molecule type" value="Genomic_DNA"/>
</dbReference>
<keyword evidence="1" id="KW-0472">Membrane</keyword>
<dbReference type="Pfam" id="PF00892">
    <property type="entry name" value="EamA"/>
    <property type="match status" value="1"/>
</dbReference>
<feature type="transmembrane region" description="Helical" evidence="1">
    <location>
        <begin position="44"/>
        <end position="64"/>
    </location>
</feature>
<feature type="transmembrane region" description="Helical" evidence="1">
    <location>
        <begin position="70"/>
        <end position="90"/>
    </location>
</feature>
<name>A0A645GFX8_9ZZZZ</name>
<gene>
    <name evidence="3" type="ORF">SDC9_173213</name>
</gene>